<evidence type="ECO:0000256" key="1">
    <source>
        <dbReference type="ARBA" id="ARBA00004952"/>
    </source>
</evidence>
<comment type="pathway">
    <text evidence="1 8">Cofactor biosynthesis; NAD(+) biosynthesis; nicotinate D-ribonucleotide from nicotinate: step 1/1.</text>
</comment>
<evidence type="ECO:0000256" key="3">
    <source>
        <dbReference type="ARBA" id="ARBA00013236"/>
    </source>
</evidence>
<dbReference type="AlphaFoldDB" id="A0A1Y1UQC7"/>
<dbReference type="InterPro" id="IPR041525">
    <property type="entry name" value="N/Namide_PRibTrfase"/>
</dbReference>
<name>A0A1Y1UQC7_9TREE</name>
<reference evidence="11 12" key="1">
    <citation type="submission" date="2017-03" db="EMBL/GenBank/DDBJ databases">
        <title>Widespread Adenine N6-methylation of Active Genes in Fungi.</title>
        <authorList>
            <consortium name="DOE Joint Genome Institute"/>
            <person name="Mondo S.J."/>
            <person name="Dannebaum R.O."/>
            <person name="Kuo R.C."/>
            <person name="Louie K.B."/>
            <person name="Bewick A.J."/>
            <person name="Labutti K."/>
            <person name="Haridas S."/>
            <person name="Kuo A."/>
            <person name="Salamov A."/>
            <person name="Ahrendt S.R."/>
            <person name="Lau R."/>
            <person name="Bowen B.P."/>
            <person name="Lipzen A."/>
            <person name="Sullivan W."/>
            <person name="Andreopoulos W.B."/>
            <person name="Clum A."/>
            <person name="Lindquist E."/>
            <person name="Daum C."/>
            <person name="Northen T.R."/>
            <person name="Ramamoorthy G."/>
            <person name="Schmitz R.J."/>
            <person name="Gryganskyi A."/>
            <person name="Culley D."/>
            <person name="Magnuson J."/>
            <person name="James T.Y."/>
            <person name="O'Malley M.A."/>
            <person name="Stajich J.E."/>
            <person name="Spatafora J.W."/>
            <person name="Visel A."/>
            <person name="Grigoriev I.V."/>
        </authorList>
    </citation>
    <scope>NUCLEOTIDE SEQUENCE [LARGE SCALE GENOMIC DNA]</scope>
    <source>
        <strain evidence="11 12">NRRL Y-17943</strain>
    </source>
</reference>
<dbReference type="PANTHER" id="PTHR11098">
    <property type="entry name" value="NICOTINATE PHOSPHORIBOSYLTRANSFERASE"/>
    <property type="match status" value="1"/>
</dbReference>
<comment type="PTM">
    <text evidence="8">Transiently phosphorylated on a His residue during the reaction cycle. Phosphorylation strongly increases the affinity for substrates and increases the rate of nicotinate D-ribonucleotide production. Dephosphorylation regenerates the low-affinity form of the enzyme, leading to product release.</text>
</comment>
<dbReference type="PANTHER" id="PTHR11098:SF1">
    <property type="entry name" value="NICOTINATE PHOSPHORIBOSYLTRANSFERASE"/>
    <property type="match status" value="1"/>
</dbReference>
<dbReference type="InterPro" id="IPR006406">
    <property type="entry name" value="Nic_PRibTrfase"/>
</dbReference>
<comment type="function">
    <text evidence="8">Catalyzes the synthesis of beta-nicotinate D-ribonucleotide from nicotinate and 5-phospho-D-ribose 1-phosphate at the expense of ATP.</text>
</comment>
<dbReference type="NCBIfam" id="TIGR01514">
    <property type="entry name" value="NAPRTase"/>
    <property type="match status" value="1"/>
</dbReference>
<comment type="similarity">
    <text evidence="2 8">Belongs to the NAPRTase family.</text>
</comment>
<evidence type="ECO:0000256" key="6">
    <source>
        <dbReference type="ARBA" id="ARBA00022642"/>
    </source>
</evidence>
<dbReference type="STRING" id="4999.A0A1Y1UQC7"/>
<dbReference type="SUPFAM" id="SSF51690">
    <property type="entry name" value="Nicotinate/Quinolinate PRTase C-terminal domain-like"/>
    <property type="match status" value="1"/>
</dbReference>
<dbReference type="InterPro" id="IPR007229">
    <property type="entry name" value="Nic_PRibTrfase-Fam"/>
</dbReference>
<gene>
    <name evidence="11" type="ORF">BD324DRAFT_648799</name>
</gene>
<dbReference type="OrthoDB" id="193380at2759"/>
<dbReference type="FunCoup" id="A0A1Y1UQC7">
    <property type="interactions" value="260"/>
</dbReference>
<keyword evidence="4" id="KW-0597">Phosphoprotein</keyword>
<dbReference type="RefSeq" id="XP_021873984.1">
    <property type="nucleotide sequence ID" value="XM_022017887.1"/>
</dbReference>
<keyword evidence="11" id="KW-0328">Glycosyltransferase</keyword>
<evidence type="ECO:0000256" key="4">
    <source>
        <dbReference type="ARBA" id="ARBA00022553"/>
    </source>
</evidence>
<keyword evidence="5 8" id="KW-0436">Ligase</keyword>
<dbReference type="Pfam" id="PF17767">
    <property type="entry name" value="NAPRTase_N"/>
    <property type="match status" value="1"/>
</dbReference>
<dbReference type="GO" id="GO:0016757">
    <property type="term" value="F:glycosyltransferase activity"/>
    <property type="evidence" value="ECO:0007669"/>
    <property type="project" value="UniProtKB-KW"/>
</dbReference>
<keyword evidence="6 8" id="KW-0662">Pyridine nucleotide biosynthesis</keyword>
<evidence type="ECO:0000256" key="8">
    <source>
        <dbReference type="RuleBase" id="RU003838"/>
    </source>
</evidence>
<dbReference type="EC" id="6.3.4.21" evidence="3 8"/>
<dbReference type="InParanoid" id="A0A1Y1UQC7"/>
<evidence type="ECO:0000259" key="10">
    <source>
        <dbReference type="Pfam" id="PF17767"/>
    </source>
</evidence>
<dbReference type="InterPro" id="IPR036068">
    <property type="entry name" value="Nicotinate_pribotase-like_C"/>
</dbReference>
<evidence type="ECO:0000256" key="2">
    <source>
        <dbReference type="ARBA" id="ARBA00010897"/>
    </source>
</evidence>
<dbReference type="GeneID" id="33559696"/>
<evidence type="ECO:0000256" key="7">
    <source>
        <dbReference type="ARBA" id="ARBA00048668"/>
    </source>
</evidence>
<dbReference type="InterPro" id="IPR040727">
    <property type="entry name" value="NAPRTase_N"/>
</dbReference>
<evidence type="ECO:0000313" key="11">
    <source>
        <dbReference type="EMBL" id="ORX40199.1"/>
    </source>
</evidence>
<proteinExistence type="inferred from homology"/>
<dbReference type="SUPFAM" id="SSF54675">
    <property type="entry name" value="Nicotinate/Quinolinate PRTase N-terminal domain-like"/>
    <property type="match status" value="1"/>
</dbReference>
<evidence type="ECO:0000256" key="5">
    <source>
        <dbReference type="ARBA" id="ARBA00022598"/>
    </source>
</evidence>
<dbReference type="UniPathway" id="UPA00253">
    <property type="reaction ID" value="UER00457"/>
</dbReference>
<dbReference type="GO" id="GO:0004516">
    <property type="term" value="F:nicotinate phosphoribosyltransferase activity"/>
    <property type="evidence" value="ECO:0007669"/>
    <property type="project" value="UniProtKB-UniRule"/>
</dbReference>
<dbReference type="Pfam" id="PF04095">
    <property type="entry name" value="NAPRTase"/>
    <property type="match status" value="1"/>
</dbReference>
<feature type="domain" description="Nicotinate/nicotinamide phosphoribosyltransferase" evidence="9">
    <location>
        <begin position="187"/>
        <end position="444"/>
    </location>
</feature>
<comment type="caution">
    <text evidence="11">The sequence shown here is derived from an EMBL/GenBank/DDBJ whole genome shotgun (WGS) entry which is preliminary data.</text>
</comment>
<keyword evidence="11" id="KW-0808">Transferase</keyword>
<accession>A0A1Y1UQC7</accession>
<protein>
    <recommendedName>
        <fullName evidence="3 8">Nicotinate phosphoribosyltransferase</fullName>
        <ecNumber evidence="3 8">6.3.4.21</ecNumber>
    </recommendedName>
</protein>
<dbReference type="PIRSF" id="PIRSF000484">
    <property type="entry name" value="NAPRT"/>
    <property type="match status" value="1"/>
</dbReference>
<evidence type="ECO:0000259" key="9">
    <source>
        <dbReference type="Pfam" id="PF04095"/>
    </source>
</evidence>
<feature type="domain" description="Nicotinate phosphoribosyltransferase N-terminal" evidence="10">
    <location>
        <begin position="21"/>
        <end position="148"/>
    </location>
</feature>
<organism evidence="11 12">
    <name type="scientific">Kockovaella imperatae</name>
    <dbReference type="NCBI Taxonomy" id="4999"/>
    <lineage>
        <taxon>Eukaryota</taxon>
        <taxon>Fungi</taxon>
        <taxon>Dikarya</taxon>
        <taxon>Basidiomycota</taxon>
        <taxon>Agaricomycotina</taxon>
        <taxon>Tremellomycetes</taxon>
        <taxon>Tremellales</taxon>
        <taxon>Cuniculitremaceae</taxon>
        <taxon>Kockovaella</taxon>
    </lineage>
</organism>
<dbReference type="EMBL" id="NBSH01000002">
    <property type="protein sequence ID" value="ORX40199.1"/>
    <property type="molecule type" value="Genomic_DNA"/>
</dbReference>
<dbReference type="Gene3D" id="3.20.140.10">
    <property type="entry name" value="nicotinate phosphoribosyltransferase"/>
    <property type="match status" value="1"/>
</dbReference>
<dbReference type="Proteomes" id="UP000193218">
    <property type="component" value="Unassembled WGS sequence"/>
</dbReference>
<evidence type="ECO:0000313" key="12">
    <source>
        <dbReference type="Proteomes" id="UP000193218"/>
    </source>
</evidence>
<keyword evidence="12" id="KW-1185">Reference proteome</keyword>
<dbReference type="GO" id="GO:0034355">
    <property type="term" value="P:NAD+ biosynthetic process via the salvage pathway"/>
    <property type="evidence" value="ECO:0007669"/>
    <property type="project" value="TreeGrafter"/>
</dbReference>
<sequence>MSSHDTLGAPAEDVEIPFSILDTDLYKFTMQYAVLQHMPDAHVVIRFTNRSPEMLFSRTTFNWAQERVNRLSTLRLRSSERSAFANACPYFPDSYLDYLSRISLDPEHQVKMQFHPKSENGSGEISIQIEGPWRDCILYEVPIMSILSEGYFKFDDTDWNMDDQREQARRKALDLLSPPGGVTPLVFSEFGTRRRRSFHAQDIVMRGLMDGYEEWQKGGGKGGALAGTSNVYFALKYGLKPAGTIAHEWIMAIGALYGYKGSNGRAMDMWEQVYAAHATPPPLTMLTDTFTARAFFVDFTSNPERAMRWGTLRQDSGNPRTFVSLARDAWKEVESRAGSKREDGRIAVGKRIIFSDGLDVDKAIELQKLCDELDMGASFGIGTFLTNDFRKASNPSQISKPLNMVIKLSQIDGKDCVKLSDDKGKYTGNLDEVKRVQRELNLPHDHEEKQRG</sequence>
<dbReference type="GO" id="GO:0005829">
    <property type="term" value="C:cytosol"/>
    <property type="evidence" value="ECO:0007669"/>
    <property type="project" value="TreeGrafter"/>
</dbReference>
<comment type="catalytic activity">
    <reaction evidence="7 8">
        <text>5-phospho-alpha-D-ribose 1-diphosphate + nicotinate + ATP + H2O = nicotinate beta-D-ribonucleotide + ADP + phosphate + diphosphate</text>
        <dbReference type="Rhea" id="RHEA:36163"/>
        <dbReference type="ChEBI" id="CHEBI:15377"/>
        <dbReference type="ChEBI" id="CHEBI:30616"/>
        <dbReference type="ChEBI" id="CHEBI:32544"/>
        <dbReference type="ChEBI" id="CHEBI:33019"/>
        <dbReference type="ChEBI" id="CHEBI:43474"/>
        <dbReference type="ChEBI" id="CHEBI:57502"/>
        <dbReference type="ChEBI" id="CHEBI:58017"/>
        <dbReference type="ChEBI" id="CHEBI:456216"/>
        <dbReference type="EC" id="6.3.4.21"/>
    </reaction>
</comment>